<evidence type="ECO:0000256" key="3">
    <source>
        <dbReference type="SAM" id="MobiDB-lite"/>
    </source>
</evidence>
<evidence type="ECO:0000313" key="5">
    <source>
        <dbReference type="EMBL" id="KAL0979814.1"/>
    </source>
</evidence>
<keyword evidence="6" id="KW-1185">Reference proteome</keyword>
<dbReference type="PANTHER" id="PTHR13318:SF235">
    <property type="entry name" value="F-BOX DOMAIN-CONTAINING PROTEIN"/>
    <property type="match status" value="1"/>
</dbReference>
<dbReference type="SUPFAM" id="SSF81383">
    <property type="entry name" value="F-box domain"/>
    <property type="match status" value="1"/>
</dbReference>
<dbReference type="InterPro" id="IPR001611">
    <property type="entry name" value="Leu-rich_rpt"/>
</dbReference>
<feature type="compositionally biased region" description="Basic and acidic residues" evidence="3">
    <location>
        <begin position="353"/>
        <end position="373"/>
    </location>
</feature>
<dbReference type="Pfam" id="PF12937">
    <property type="entry name" value="F-box-like"/>
    <property type="match status" value="1"/>
</dbReference>
<keyword evidence="1" id="KW-0433">Leucine-rich repeat</keyword>
<accession>A0ABD0WSM0</accession>
<dbReference type="PROSITE" id="PS50181">
    <property type="entry name" value="FBOX"/>
    <property type="match status" value="1"/>
</dbReference>
<dbReference type="AlphaFoldDB" id="A0ABD0WSM0"/>
<dbReference type="InterPro" id="IPR032675">
    <property type="entry name" value="LRR_dom_sf"/>
</dbReference>
<evidence type="ECO:0000256" key="1">
    <source>
        <dbReference type="ARBA" id="ARBA00022614"/>
    </source>
</evidence>
<evidence type="ECO:0000259" key="4">
    <source>
        <dbReference type="PROSITE" id="PS50181"/>
    </source>
</evidence>
<organism evidence="5 6">
    <name type="scientific">Umbra pygmaea</name>
    <name type="common">Eastern mudminnow</name>
    <dbReference type="NCBI Taxonomy" id="75934"/>
    <lineage>
        <taxon>Eukaryota</taxon>
        <taxon>Metazoa</taxon>
        <taxon>Chordata</taxon>
        <taxon>Craniata</taxon>
        <taxon>Vertebrata</taxon>
        <taxon>Euteleostomi</taxon>
        <taxon>Actinopterygii</taxon>
        <taxon>Neopterygii</taxon>
        <taxon>Teleostei</taxon>
        <taxon>Protacanthopterygii</taxon>
        <taxon>Esociformes</taxon>
        <taxon>Umbridae</taxon>
        <taxon>Umbra</taxon>
    </lineage>
</organism>
<comment type="caution">
    <text evidence="5">The sequence shown here is derived from an EMBL/GenBank/DDBJ whole genome shotgun (WGS) entry which is preliminary data.</text>
</comment>
<dbReference type="SUPFAM" id="SSF52047">
    <property type="entry name" value="RNI-like"/>
    <property type="match status" value="1"/>
</dbReference>
<reference evidence="5 6" key="1">
    <citation type="submission" date="2024-06" db="EMBL/GenBank/DDBJ databases">
        <authorList>
            <person name="Pan Q."/>
            <person name="Wen M."/>
            <person name="Jouanno E."/>
            <person name="Zahm M."/>
            <person name="Klopp C."/>
            <person name="Cabau C."/>
            <person name="Louis A."/>
            <person name="Berthelot C."/>
            <person name="Parey E."/>
            <person name="Roest Crollius H."/>
            <person name="Montfort J."/>
            <person name="Robinson-Rechavi M."/>
            <person name="Bouchez O."/>
            <person name="Lampietro C."/>
            <person name="Lopez Roques C."/>
            <person name="Donnadieu C."/>
            <person name="Postlethwait J."/>
            <person name="Bobe J."/>
            <person name="Verreycken H."/>
            <person name="Guiguen Y."/>
        </authorList>
    </citation>
    <scope>NUCLEOTIDE SEQUENCE [LARGE SCALE GENOMIC DNA]</scope>
    <source>
        <strain evidence="5">Up_M1</strain>
        <tissue evidence="5">Testis</tissue>
    </source>
</reference>
<feature type="region of interest" description="Disordered" evidence="3">
    <location>
        <begin position="215"/>
        <end position="243"/>
    </location>
</feature>
<feature type="region of interest" description="Disordered" evidence="3">
    <location>
        <begin position="103"/>
        <end position="124"/>
    </location>
</feature>
<proteinExistence type="predicted"/>
<name>A0ABD0WSM0_UMBPY</name>
<feature type="compositionally biased region" description="Low complexity" evidence="3">
    <location>
        <begin position="311"/>
        <end position="320"/>
    </location>
</feature>
<dbReference type="Proteomes" id="UP001557470">
    <property type="component" value="Unassembled WGS sequence"/>
</dbReference>
<feature type="region of interest" description="Disordered" evidence="3">
    <location>
        <begin position="414"/>
        <end position="444"/>
    </location>
</feature>
<dbReference type="PANTHER" id="PTHR13318">
    <property type="entry name" value="PARTNER OF PAIRED, ISOFORM B-RELATED"/>
    <property type="match status" value="1"/>
</dbReference>
<protein>
    <recommendedName>
        <fullName evidence="4">F-box domain-containing protein</fullName>
    </recommendedName>
</protein>
<feature type="region of interest" description="Disordered" evidence="3">
    <location>
        <begin position="306"/>
        <end position="331"/>
    </location>
</feature>
<dbReference type="EMBL" id="JAGEUA010000005">
    <property type="protein sequence ID" value="KAL0979814.1"/>
    <property type="molecule type" value="Genomic_DNA"/>
</dbReference>
<gene>
    <name evidence="5" type="ORF">UPYG_G00190080</name>
</gene>
<sequence>MATGSDGVTTGSERGVNSYALAGAVSGETGLNLNLSLLEDSVLTEKQKLRHVLDWAQGFLGTSQEGNNLSKRGRAMSNPTPFCSSGLGVSGGPGACPLGGFHHVAGNRSREPGVDQPEEPSNTQPDVVFWGPKPSHGPQKLLLSSGPQTDTNGVPDQCCFLGLDDRGAGQTAHTTIFSNATQRSFRHRDSMTCCSSVDVDTVVVPRLPGNGPSLRAHGLTLSSDPSEWGGDKKEDKCLGTQGPDEVKVPVAAMERDRETGLDEIHDGTSRLEQADDHLETSKRQNSESLSVYEKYLHCVTRLDHLRKEKTPAPADATSTPADKRDSFSERPLSAPAELVVAKQPGHQVIPFEGKGEPFKSTEVKDERALRPKSSESQPGVLGQARVRGRGRYWRFWEKSSLSWSTFTHGEVLPRSHHPSRPHSAAGAVSKPMSTSEHCYSGSRPRQLTKVGGSVKWLCLPDEIWVSILTLLPHRDLSTVAQVCLRLLRLATDHTLWKDVQVENCSSLTDKWLYGVGRHHPRSLNMYRCSGLSITTAGLEEFFKLTCASLEELSVTSCSGPGLHGDRVLILIGQICEHLTSVDVSWSGATDRGIKALTDTCSGLKTVVVNGCQVTDEALIALVRKNRESLCRLEMFGCLSVSTSCVDKLSELCPGLEALNVGQVPKVTHVCLTLVTSRLKRLRVLNLTGLNAVSDETVHQVLLQCPELQGLTLSFCPGVTDLSMYKISSHAPKIRLLDVSGCSEVSDSGVKAVAVACRCLQHLDLSSTATGTRGVNLLANYCSTQLVTVKLSSCQISPEAVRKLCRHCRRLKLLHLYGCAYIPTKKEIRNINPTVQLYPQT</sequence>
<keyword evidence="2" id="KW-0833">Ubl conjugation pathway</keyword>
<feature type="domain" description="F-box" evidence="4">
    <location>
        <begin position="453"/>
        <end position="499"/>
    </location>
</feature>
<feature type="region of interest" description="Disordered" evidence="3">
    <location>
        <begin position="348"/>
        <end position="383"/>
    </location>
</feature>
<evidence type="ECO:0000256" key="2">
    <source>
        <dbReference type="ARBA" id="ARBA00022786"/>
    </source>
</evidence>
<dbReference type="Pfam" id="PF13516">
    <property type="entry name" value="LRR_6"/>
    <property type="match status" value="2"/>
</dbReference>
<dbReference type="Gene3D" id="3.80.10.10">
    <property type="entry name" value="Ribonuclease Inhibitor"/>
    <property type="match status" value="2"/>
</dbReference>
<dbReference type="InterPro" id="IPR036047">
    <property type="entry name" value="F-box-like_dom_sf"/>
</dbReference>
<dbReference type="InterPro" id="IPR006553">
    <property type="entry name" value="Leu-rich_rpt_Cys-con_subtyp"/>
</dbReference>
<dbReference type="SMART" id="SM00367">
    <property type="entry name" value="LRR_CC"/>
    <property type="match status" value="8"/>
</dbReference>
<dbReference type="InterPro" id="IPR001810">
    <property type="entry name" value="F-box_dom"/>
</dbReference>
<dbReference type="CDD" id="cd22139">
    <property type="entry name" value="F-box_unchar"/>
    <property type="match status" value="1"/>
</dbReference>
<evidence type="ECO:0000313" key="6">
    <source>
        <dbReference type="Proteomes" id="UP001557470"/>
    </source>
</evidence>